<evidence type="ECO:0000256" key="3">
    <source>
        <dbReference type="ARBA" id="ARBA00022723"/>
    </source>
</evidence>
<protein>
    <submittedName>
        <fullName evidence="8">NADH-quinone oxidoreductase, E subunit</fullName>
    </submittedName>
</protein>
<dbReference type="AlphaFoldDB" id="A0A806CLP6"/>
<feature type="binding site" evidence="7">
    <location>
        <position position="131"/>
    </location>
    <ligand>
        <name>[2Fe-2S] cluster</name>
        <dbReference type="ChEBI" id="CHEBI:190135"/>
    </ligand>
</feature>
<gene>
    <name evidence="8" type="ordered locus">Mrub_1873</name>
</gene>
<dbReference type="Gene3D" id="3.40.30.10">
    <property type="entry name" value="Glutaredoxin"/>
    <property type="match status" value="1"/>
</dbReference>
<dbReference type="GO" id="GO:0051537">
    <property type="term" value="F:2 iron, 2 sulfur cluster binding"/>
    <property type="evidence" value="ECO:0007669"/>
    <property type="project" value="UniProtKB-KW"/>
</dbReference>
<dbReference type="GO" id="GO:0003954">
    <property type="term" value="F:NADH dehydrogenase activity"/>
    <property type="evidence" value="ECO:0007669"/>
    <property type="project" value="TreeGrafter"/>
</dbReference>
<comment type="cofactor">
    <cofactor evidence="6">
        <name>[2Fe-2S] cluster</name>
        <dbReference type="ChEBI" id="CHEBI:190135"/>
    </cofactor>
</comment>
<reference evidence="8 9" key="1">
    <citation type="journal article" date="2010" name="Stand. Genomic Sci.">
        <title>Complete genome sequence of Meiothermus ruber type strain (21).</title>
        <authorList>
            <person name="Tindall B.J."/>
            <person name="Sikorski J."/>
            <person name="Lucas S."/>
            <person name="Goltsman E."/>
            <person name="Copeland A."/>
            <person name="Glavina Del Rio T."/>
            <person name="Nolan M."/>
            <person name="Tice H."/>
            <person name="Cheng J.F."/>
            <person name="Han C."/>
            <person name="Pitluck S."/>
            <person name="Liolios K."/>
            <person name="Ivanova N."/>
            <person name="Mavromatis K."/>
            <person name="Ovchinnikova G."/>
            <person name="Pati A."/>
            <person name="Fahnrich R."/>
            <person name="Goodwin L."/>
            <person name="Chen A."/>
            <person name="Palaniappan K."/>
            <person name="Land M."/>
            <person name="Hauser L."/>
            <person name="Chang Y.J."/>
            <person name="Jeffries C.D."/>
            <person name="Rohde M."/>
            <person name="Goker M."/>
            <person name="Woyke T."/>
            <person name="Bristow J."/>
            <person name="Eisen J.A."/>
            <person name="Markowitz V."/>
            <person name="Hugenholtz P."/>
            <person name="Kyrpides N.C."/>
            <person name="Klenk H.P."/>
            <person name="Lapidus A."/>
        </authorList>
    </citation>
    <scope>NUCLEOTIDE SEQUENCE [LARGE SCALE GENOMIC DNA]</scope>
    <source>
        <strain evidence="9">ATCC 35948 / DSM 1279 / VKM B-1258 / 21</strain>
    </source>
</reference>
<dbReference type="Gene3D" id="1.10.10.1590">
    <property type="entry name" value="NADH-quinone oxidoreductase subunit E"/>
    <property type="match status" value="1"/>
</dbReference>
<dbReference type="SUPFAM" id="SSF52833">
    <property type="entry name" value="Thioredoxin-like"/>
    <property type="match status" value="1"/>
</dbReference>
<keyword evidence="9" id="KW-1185">Reference proteome</keyword>
<keyword evidence="3 7" id="KW-0479">Metal-binding</keyword>
<proteinExistence type="inferred from homology"/>
<dbReference type="EMBL" id="CP001743">
    <property type="protein sequence ID" value="ADD28630.1"/>
    <property type="molecule type" value="Genomic_DNA"/>
</dbReference>
<dbReference type="PROSITE" id="PS01099">
    <property type="entry name" value="COMPLEX1_24K"/>
    <property type="match status" value="1"/>
</dbReference>
<evidence type="ECO:0000256" key="2">
    <source>
        <dbReference type="ARBA" id="ARBA00022714"/>
    </source>
</evidence>
<evidence type="ECO:0000256" key="4">
    <source>
        <dbReference type="ARBA" id="ARBA00023004"/>
    </source>
</evidence>
<name>A0A806CLP6_MEIRD</name>
<organism evidence="8 9">
    <name type="scientific">Meiothermus ruber (strain ATCC 35948 / DSM 1279 / VKM B-1258 / 21)</name>
    <name type="common">Thermus ruber</name>
    <dbReference type="NCBI Taxonomy" id="504728"/>
    <lineage>
        <taxon>Bacteria</taxon>
        <taxon>Thermotogati</taxon>
        <taxon>Deinococcota</taxon>
        <taxon>Deinococci</taxon>
        <taxon>Thermales</taxon>
        <taxon>Thermaceae</taxon>
        <taxon>Meiothermus</taxon>
    </lineage>
</organism>
<evidence type="ECO:0000313" key="9">
    <source>
        <dbReference type="Proteomes" id="UP000006655"/>
    </source>
</evidence>
<comment type="cofactor">
    <cofactor evidence="7">
        <name>[2Fe-2S] cluster</name>
        <dbReference type="ChEBI" id="CHEBI:190135"/>
    </cofactor>
    <text evidence="7">Binds 1 [2Fe-2S] cluster.</text>
</comment>
<keyword evidence="2 7" id="KW-0001">2Fe-2S</keyword>
<dbReference type="InterPro" id="IPR036249">
    <property type="entry name" value="Thioredoxin-like_sf"/>
</dbReference>
<dbReference type="PANTHER" id="PTHR10371:SF3">
    <property type="entry name" value="NADH DEHYDROGENASE [UBIQUINONE] FLAVOPROTEIN 2, MITOCHONDRIAL"/>
    <property type="match status" value="1"/>
</dbReference>
<dbReference type="FunFam" id="1.10.10.1590:FF:000001">
    <property type="entry name" value="NADH-quinone oxidoreductase subunit E"/>
    <property type="match status" value="1"/>
</dbReference>
<dbReference type="Pfam" id="PF01257">
    <property type="entry name" value="2Fe-2S_thioredx"/>
    <property type="match status" value="1"/>
</dbReference>
<keyword evidence="4 7" id="KW-0408">Iron</keyword>
<dbReference type="InterPro" id="IPR002023">
    <property type="entry name" value="NuoE-like"/>
</dbReference>
<dbReference type="InterPro" id="IPR041921">
    <property type="entry name" value="NuoE_N"/>
</dbReference>
<dbReference type="Proteomes" id="UP000006655">
    <property type="component" value="Chromosome"/>
</dbReference>
<feature type="binding site" evidence="7">
    <location>
        <position position="91"/>
    </location>
    <ligand>
        <name>[2Fe-2S] cluster</name>
        <dbReference type="ChEBI" id="CHEBI:190135"/>
    </ligand>
</feature>
<dbReference type="PANTHER" id="PTHR10371">
    <property type="entry name" value="NADH DEHYDROGENASE UBIQUINONE FLAVOPROTEIN 2, MITOCHONDRIAL"/>
    <property type="match status" value="1"/>
</dbReference>
<dbReference type="KEGG" id="mrb:Mrub_1873"/>
<dbReference type="PIRSF" id="PIRSF000216">
    <property type="entry name" value="NADH_DH_24kDa"/>
    <property type="match status" value="1"/>
</dbReference>
<feature type="binding site" evidence="7">
    <location>
        <position position="86"/>
    </location>
    <ligand>
        <name>[2Fe-2S] cluster</name>
        <dbReference type="ChEBI" id="CHEBI:190135"/>
    </ligand>
</feature>
<sequence>MMRRRMGFFDDKQDWLNEVFAQYPDRRAALMPMLRRVQQDEGWISPERQEEIARILGITATEVAGVMSFYSYYQALPTGKYHLQVCATLSCAIGGADELWDELVETLGILRGEVTPDGLFSIQKVECLGSCHTAPVIQVNDEPYVECVTKARLHALLQGLREGKKLEEIALPGKVGHEVHVRGEEVGA</sequence>
<evidence type="ECO:0000313" key="8">
    <source>
        <dbReference type="EMBL" id="ADD28630.1"/>
    </source>
</evidence>
<dbReference type="NCBIfam" id="TIGR01958">
    <property type="entry name" value="nuoE_fam"/>
    <property type="match status" value="1"/>
</dbReference>
<accession>A0A806CLP6</accession>
<feature type="binding site" evidence="7">
    <location>
        <position position="127"/>
    </location>
    <ligand>
        <name>[2Fe-2S] cluster</name>
        <dbReference type="ChEBI" id="CHEBI:190135"/>
    </ligand>
</feature>
<evidence type="ECO:0000256" key="6">
    <source>
        <dbReference type="ARBA" id="ARBA00034078"/>
    </source>
</evidence>
<comment type="similarity">
    <text evidence="1">Belongs to the complex I 24 kDa subunit family.</text>
</comment>
<evidence type="ECO:0000256" key="1">
    <source>
        <dbReference type="ARBA" id="ARBA00010643"/>
    </source>
</evidence>
<dbReference type="CDD" id="cd03064">
    <property type="entry name" value="TRX_Fd_NuoE"/>
    <property type="match status" value="1"/>
</dbReference>
<evidence type="ECO:0000256" key="5">
    <source>
        <dbReference type="ARBA" id="ARBA00023014"/>
    </source>
</evidence>
<dbReference type="InterPro" id="IPR042128">
    <property type="entry name" value="NuoE_dom"/>
</dbReference>
<dbReference type="GO" id="GO:0046872">
    <property type="term" value="F:metal ion binding"/>
    <property type="evidence" value="ECO:0007669"/>
    <property type="project" value="UniProtKB-KW"/>
</dbReference>
<keyword evidence="5 7" id="KW-0411">Iron-sulfur</keyword>
<evidence type="ECO:0000256" key="7">
    <source>
        <dbReference type="PIRSR" id="PIRSR000216-1"/>
    </source>
</evidence>